<comment type="pathway">
    <text evidence="6">Cofactor biosynthesis; adenosylcobalamin biosynthesis; adenosylcobalamin from cob(II)yrinate a,c-diamide: step 5/7.</text>
</comment>
<keyword evidence="12" id="KW-0547">Nucleotide-binding</keyword>
<evidence type="ECO:0000256" key="3">
    <source>
        <dbReference type="ARBA" id="ARBA00001522"/>
    </source>
</evidence>
<keyword evidence="15" id="KW-0342">GTP-binding</keyword>
<organism evidence="18 19">
    <name type="scientific">Candidatus Clostridium radicumherbarum</name>
    <dbReference type="NCBI Taxonomy" id="3381662"/>
    <lineage>
        <taxon>Bacteria</taxon>
        <taxon>Bacillati</taxon>
        <taxon>Bacillota</taxon>
        <taxon>Clostridia</taxon>
        <taxon>Eubacteriales</taxon>
        <taxon>Clostridiaceae</taxon>
        <taxon>Clostridium</taxon>
    </lineage>
</organism>
<evidence type="ECO:0000313" key="19">
    <source>
        <dbReference type="Proteomes" id="UP001623661"/>
    </source>
</evidence>
<evidence type="ECO:0000256" key="17">
    <source>
        <dbReference type="ARBA" id="ARBA00030571"/>
    </source>
</evidence>
<keyword evidence="13 18" id="KW-0418">Kinase</keyword>
<evidence type="ECO:0000256" key="7">
    <source>
        <dbReference type="ARBA" id="ARBA00007490"/>
    </source>
</evidence>
<dbReference type="PANTHER" id="PTHR34848">
    <property type="match status" value="1"/>
</dbReference>
<comment type="function">
    <text evidence="4">Catalyzes ATP-dependent phosphorylation of adenosylcobinamide and addition of GMP to adenosylcobinamide phosphate.</text>
</comment>
<evidence type="ECO:0000256" key="6">
    <source>
        <dbReference type="ARBA" id="ARBA00005159"/>
    </source>
</evidence>
<evidence type="ECO:0000256" key="10">
    <source>
        <dbReference type="ARBA" id="ARBA00022573"/>
    </source>
</evidence>
<dbReference type="CDD" id="cd00544">
    <property type="entry name" value="CobU"/>
    <property type="match status" value="1"/>
</dbReference>
<evidence type="ECO:0000256" key="13">
    <source>
        <dbReference type="ARBA" id="ARBA00022777"/>
    </source>
</evidence>
<sequence length="196" mass="21808">MGKLCLVTGGARSGKSSFAEKMAKDLNGDLLYIATSIVFDEEMKDRVKKHRAQRPKSWDTFEGYKNLAPEVLKASNNHKGILLDCATVMMTNLLFDIVGTTFDDASDAANITEIITNERLAEIEVKIIKEFEVFIDAVKETNLTAIVVTNEIGFGVVPETVLGRVFRDIAGRVNQYIARRAEEVYLVVCGIEMKIK</sequence>
<evidence type="ECO:0000256" key="5">
    <source>
        <dbReference type="ARBA" id="ARBA00004692"/>
    </source>
</evidence>
<reference evidence="18 19" key="1">
    <citation type="submission" date="2024-11" db="EMBL/GenBank/DDBJ databases">
        <authorList>
            <person name="Heng Y.C."/>
            <person name="Lim A.C.H."/>
            <person name="Lee J.K.Y."/>
            <person name="Kittelmann S."/>
        </authorList>
    </citation>
    <scope>NUCLEOTIDE SEQUENCE [LARGE SCALE GENOMIC DNA]</scope>
    <source>
        <strain evidence="18 19">WILCCON 0202</strain>
    </source>
</reference>
<evidence type="ECO:0000256" key="11">
    <source>
        <dbReference type="ARBA" id="ARBA00022679"/>
    </source>
</evidence>
<keyword evidence="11 18" id="KW-0808">Transferase</keyword>
<name>A0ABW8TQ30_9CLOT</name>
<evidence type="ECO:0000256" key="12">
    <source>
        <dbReference type="ARBA" id="ARBA00022741"/>
    </source>
</evidence>
<evidence type="ECO:0000256" key="1">
    <source>
        <dbReference type="ARBA" id="ARBA00000312"/>
    </source>
</evidence>
<evidence type="ECO:0000256" key="4">
    <source>
        <dbReference type="ARBA" id="ARBA00003889"/>
    </source>
</evidence>
<dbReference type="RefSeq" id="WP_406763679.1">
    <property type="nucleotide sequence ID" value="NZ_JBJHZY010000001.1"/>
</dbReference>
<dbReference type="PANTHER" id="PTHR34848:SF1">
    <property type="entry name" value="BIFUNCTIONAL ADENOSYLCOBALAMIN BIOSYNTHESIS PROTEIN COBU"/>
    <property type="match status" value="1"/>
</dbReference>
<evidence type="ECO:0000313" key="18">
    <source>
        <dbReference type="EMBL" id="MFL0267070.1"/>
    </source>
</evidence>
<dbReference type="Proteomes" id="UP001623661">
    <property type="component" value="Unassembled WGS sequence"/>
</dbReference>
<comment type="caution">
    <text evidence="18">The sequence shown here is derived from an EMBL/GenBank/DDBJ whole genome shotgun (WGS) entry which is preliminary data.</text>
</comment>
<dbReference type="PIRSF" id="PIRSF006135">
    <property type="entry name" value="CobU"/>
    <property type="match status" value="1"/>
</dbReference>
<dbReference type="InterPro" id="IPR027417">
    <property type="entry name" value="P-loop_NTPase"/>
</dbReference>
<comment type="pathway">
    <text evidence="5">Cofactor biosynthesis; adenosylcobalamin biosynthesis; adenosylcobalamin from cob(II)yrinate a,c-diamide: step 6/7.</text>
</comment>
<dbReference type="SUPFAM" id="SSF52540">
    <property type="entry name" value="P-loop containing nucleoside triphosphate hydrolases"/>
    <property type="match status" value="1"/>
</dbReference>
<dbReference type="GO" id="GO:0043752">
    <property type="term" value="F:adenosylcobinamide kinase activity"/>
    <property type="evidence" value="ECO:0007669"/>
    <property type="project" value="UniProtKB-EC"/>
</dbReference>
<dbReference type="EC" id="2.7.1.156" evidence="8"/>
<comment type="catalytic activity">
    <reaction evidence="2">
        <text>adenosylcob(III)inamide phosphate + GTP + H(+) = adenosylcob(III)inamide-GDP + diphosphate</text>
        <dbReference type="Rhea" id="RHEA:22712"/>
        <dbReference type="ChEBI" id="CHEBI:15378"/>
        <dbReference type="ChEBI" id="CHEBI:33019"/>
        <dbReference type="ChEBI" id="CHEBI:37565"/>
        <dbReference type="ChEBI" id="CHEBI:58502"/>
        <dbReference type="ChEBI" id="CHEBI:60487"/>
        <dbReference type="EC" id="2.7.7.62"/>
    </reaction>
</comment>
<dbReference type="InterPro" id="IPR003203">
    <property type="entry name" value="CobU/CobP"/>
</dbReference>
<keyword evidence="19" id="KW-1185">Reference proteome</keyword>
<proteinExistence type="inferred from homology"/>
<evidence type="ECO:0000256" key="16">
    <source>
        <dbReference type="ARBA" id="ARBA00029570"/>
    </source>
</evidence>
<protein>
    <recommendedName>
        <fullName evidence="16">Adenosylcobinamide kinase</fullName>
        <ecNumber evidence="8">2.7.1.156</ecNumber>
        <ecNumber evidence="9">2.7.7.62</ecNumber>
    </recommendedName>
    <alternativeName>
        <fullName evidence="17">Adenosylcobinamide-phosphate guanylyltransferase</fullName>
    </alternativeName>
</protein>
<accession>A0ABW8TQ30</accession>
<evidence type="ECO:0000256" key="14">
    <source>
        <dbReference type="ARBA" id="ARBA00022840"/>
    </source>
</evidence>
<keyword evidence="14" id="KW-0067">ATP-binding</keyword>
<dbReference type="Gene3D" id="3.40.50.300">
    <property type="entry name" value="P-loop containing nucleotide triphosphate hydrolases"/>
    <property type="match status" value="1"/>
</dbReference>
<keyword evidence="10" id="KW-0169">Cobalamin biosynthesis</keyword>
<evidence type="ECO:0000256" key="15">
    <source>
        <dbReference type="ARBA" id="ARBA00023134"/>
    </source>
</evidence>
<evidence type="ECO:0000256" key="8">
    <source>
        <dbReference type="ARBA" id="ARBA00012016"/>
    </source>
</evidence>
<dbReference type="GO" id="GO:0008820">
    <property type="term" value="F:cobinamide phosphate guanylyltransferase activity"/>
    <property type="evidence" value="ECO:0007669"/>
    <property type="project" value="UniProtKB-EC"/>
</dbReference>
<evidence type="ECO:0000256" key="2">
    <source>
        <dbReference type="ARBA" id="ARBA00000711"/>
    </source>
</evidence>
<keyword evidence="18" id="KW-0548">Nucleotidyltransferase</keyword>
<dbReference type="EC" id="2.7.7.62" evidence="9"/>
<dbReference type="EMBL" id="JBJHZY010000001">
    <property type="protein sequence ID" value="MFL0267070.1"/>
    <property type="molecule type" value="Genomic_DNA"/>
</dbReference>
<comment type="similarity">
    <text evidence="7">Belongs to the CobU/CobP family.</text>
</comment>
<comment type="catalytic activity">
    <reaction evidence="1">
        <text>adenosylcob(III)inamide + ATP = adenosylcob(III)inamide phosphate + ADP + H(+)</text>
        <dbReference type="Rhea" id="RHEA:15769"/>
        <dbReference type="ChEBI" id="CHEBI:2480"/>
        <dbReference type="ChEBI" id="CHEBI:15378"/>
        <dbReference type="ChEBI" id="CHEBI:30616"/>
        <dbReference type="ChEBI" id="CHEBI:58502"/>
        <dbReference type="ChEBI" id="CHEBI:456216"/>
        <dbReference type="EC" id="2.7.1.156"/>
    </reaction>
</comment>
<comment type="catalytic activity">
    <reaction evidence="3">
        <text>adenosylcob(III)inamide + GTP = adenosylcob(III)inamide phosphate + GDP + H(+)</text>
        <dbReference type="Rhea" id="RHEA:15765"/>
        <dbReference type="ChEBI" id="CHEBI:2480"/>
        <dbReference type="ChEBI" id="CHEBI:15378"/>
        <dbReference type="ChEBI" id="CHEBI:37565"/>
        <dbReference type="ChEBI" id="CHEBI:58189"/>
        <dbReference type="ChEBI" id="CHEBI:58502"/>
        <dbReference type="EC" id="2.7.1.156"/>
    </reaction>
</comment>
<dbReference type="Pfam" id="PF02283">
    <property type="entry name" value="CobU"/>
    <property type="match status" value="1"/>
</dbReference>
<dbReference type="NCBIfam" id="NF004469">
    <property type="entry name" value="PRK05800.1"/>
    <property type="match status" value="1"/>
</dbReference>
<evidence type="ECO:0000256" key="9">
    <source>
        <dbReference type="ARBA" id="ARBA00012523"/>
    </source>
</evidence>
<gene>
    <name evidence="18" type="primary">cobU</name>
    <name evidence="18" type="ORF">ACJDUH_03060</name>
</gene>